<feature type="domain" description="Probable ATP-binding protein BrxC 4th six-stranded beta-sheet" evidence="3">
    <location>
        <begin position="556"/>
        <end position="728"/>
    </location>
</feature>
<evidence type="ECO:0008006" key="6">
    <source>
        <dbReference type="Google" id="ProtNLM"/>
    </source>
</evidence>
<dbReference type="InterPro" id="IPR027417">
    <property type="entry name" value="P-loop_NTPase"/>
</dbReference>
<dbReference type="RefSeq" id="WP_101299018.1">
    <property type="nucleotide sequence ID" value="NZ_CP025197.1"/>
</dbReference>
<evidence type="ECO:0000313" key="5">
    <source>
        <dbReference type="Proteomes" id="UP000233534"/>
    </source>
</evidence>
<dbReference type="InterPro" id="IPR058037">
    <property type="entry name" value="BREX_BrxC_helical"/>
</dbReference>
<dbReference type="KEGG" id="hsc:HVS_02895"/>
<evidence type="ECO:0000259" key="2">
    <source>
        <dbReference type="Pfam" id="PF25792"/>
    </source>
</evidence>
<feature type="domain" description="Probable ATP-binding protein BrxC winged helix-turn-helix" evidence="1">
    <location>
        <begin position="735"/>
        <end position="860"/>
    </location>
</feature>
<proteinExistence type="predicted"/>
<evidence type="ECO:0000313" key="4">
    <source>
        <dbReference type="EMBL" id="AUG56531.1"/>
    </source>
</evidence>
<evidence type="ECO:0000259" key="1">
    <source>
        <dbReference type="Pfam" id="PF25791"/>
    </source>
</evidence>
<dbReference type="EMBL" id="CP025197">
    <property type="protein sequence ID" value="AUG56531.1"/>
    <property type="molecule type" value="Genomic_DNA"/>
</dbReference>
<evidence type="ECO:0000259" key="3">
    <source>
        <dbReference type="Pfam" id="PF25796"/>
    </source>
</evidence>
<feature type="domain" description="Probable ATP-binding protein BrxC alpha-helical" evidence="2">
    <location>
        <begin position="867"/>
        <end position="988"/>
    </location>
</feature>
<dbReference type="Pfam" id="PF25796">
    <property type="entry name" value="BREX_BrxC_4th"/>
    <property type="match status" value="1"/>
</dbReference>
<dbReference type="SUPFAM" id="SSF52540">
    <property type="entry name" value="P-loop containing nucleoside triphosphate hydrolases"/>
    <property type="match status" value="1"/>
</dbReference>
<organism evidence="4 5">
    <name type="scientific">Acetivibrio saccincola</name>
    <dbReference type="NCBI Taxonomy" id="1677857"/>
    <lineage>
        <taxon>Bacteria</taxon>
        <taxon>Bacillati</taxon>
        <taxon>Bacillota</taxon>
        <taxon>Clostridia</taxon>
        <taxon>Eubacteriales</taxon>
        <taxon>Oscillospiraceae</taxon>
        <taxon>Acetivibrio</taxon>
    </lineage>
</organism>
<sequence>MKIKKMFYRDIDRDIKGVIKIGQDDDANVHQELEEYVVTRELARHFSTFFEAYREAINNYTDKMGVWISGFFGSGKSHFLKILSYLLENKEVKGKRAISYFDDKIEDASVLADIKASGDVSADVILFNIDSKADSDSRTNKESIVNVFNKVFNEMQGFCGSLPWLADLEAQMVKEGSYEAFKSRFEELSGESWIEAREDFYFEEDNIVQALADTTKMSIEAARNWYNKAEDNYSLSVEKFANKVKEYIESKDREHHVIFLVDEMGQYIGDDVGLMLNLQTVVEDLGTYCGGKAWVIVTSQQDIDTVTKVRGNDFSKIQGRFNTRLSLSSANVDEVIKRRILYKNETAKETLKLYYADKEAIIKNLITFSTDTPEMKIFKTAEDFVDVYPFIPYQFRLLQSVFTAIRQHGASGKHLSEGERSLLSAFQEAAIKYMDKEVGALVPFSAFYETIETFLDHNIKTVFIHAEDNDRLNDMDVEVLKVLFLIKWVKEMPKNLENIATLMVSNIDEDKIELKKKIEASLDRLVKETLVQKNGNEYIFLTHEEQDVNKEIQNISIDISEIILKIGEEIYTGIYSEKKFRYNVRYHFDFNKIIDDRYMSSQKHDIGVKVITPYYDTGVELTDHELRMMSARENNLIIKLPQDTSFLEEMENILKIQTYLTRKAGTIQTEEIEEIKIRKSREVAERKDRVVSLLKEALQEADFYVNMQKIDIKSKNPVERINSGLKILIENIYDKLNYITDFIESTKELHDLLLDEDTQINIFGEEEIPNKLAIDEVLYYIERNTQRHIPITMKTLLELFSKPPYGWLPDDIRGIVIRLFKAQEIKIQLGSEYLNTSDNNLIQYMTKKDYIDRLLIKKRTKTPEKYLNNARMLIREVFNYASVPGDEDGLMIRFKELSNYELSNIRELLVRYEERNYPGKDVLERGKSLFEDILQISDATAFFEKLYEVKEELMDYEEEVFDVKKFFKNQKEQFDKALKQLNIYEKNKTYVLDSETINLVKEIETIVKSAKPYNQISKLPSLINDFVSRFAILLEEECKPVRAVIESDWNKVKDELDLYDFKDELSGKFNNKFRELLDRLDSSHNFYEAIAMKEESDRLKMRCFEEIKKTALEKSKERDIEKQPVTTGEGNGVYTPKKTVNISIANIFHGAKTIESEEDIEELLDYLRKQLKTELKENTILKLI</sequence>
<reference evidence="4 5" key="1">
    <citation type="submission" date="2017-12" db="EMBL/GenBank/DDBJ databases">
        <title>Complete genome sequence of Herbivorax saccincola GGR1, a novel Cellulosome-producing hydrolytic bacterium in a thermophilic biogas plant, established by Illumina and Nanopore MinION sequencing.</title>
        <authorList>
            <person name="Pechtl A."/>
            <person name="Ruckert C."/>
            <person name="Koeck D.E."/>
            <person name="Maus I."/>
            <person name="Winkler A."/>
            <person name="Kalinowski J."/>
            <person name="Puhler A."/>
            <person name="Schwarz W.W."/>
            <person name="Zverlov V.V."/>
            <person name="Schluter A."/>
            <person name="Liebl W."/>
        </authorList>
    </citation>
    <scope>NUCLEOTIDE SEQUENCE [LARGE SCALE GENOMIC DNA]</scope>
    <source>
        <strain evidence="5">SR1</strain>
    </source>
</reference>
<accession>A0A2K9EJ36</accession>
<gene>
    <name evidence="4" type="ORF">HVS_02895</name>
</gene>
<dbReference type="Proteomes" id="UP000233534">
    <property type="component" value="Chromosome"/>
</dbReference>
<dbReference type="AlphaFoldDB" id="A0A2K9EJ36"/>
<dbReference type="Pfam" id="PF25791">
    <property type="entry name" value="WHD_BREX_BrxC"/>
    <property type="match status" value="1"/>
</dbReference>
<dbReference type="Pfam" id="PF25792">
    <property type="entry name" value="BREX_BrxC_helical"/>
    <property type="match status" value="1"/>
</dbReference>
<protein>
    <recommendedName>
        <fullName evidence="6">BREX system P-loop protein BrxC</fullName>
    </recommendedName>
</protein>
<name>A0A2K9EJ36_9FIRM</name>
<dbReference type="InterPro" id="IPR058038">
    <property type="entry name" value="BREX_BrxC_wHTH"/>
</dbReference>
<dbReference type="InterPro" id="IPR058036">
    <property type="entry name" value="BREX_BrxC_4th"/>
</dbReference>
<keyword evidence="5" id="KW-1185">Reference proteome</keyword>
<dbReference type="InterPro" id="IPR047679">
    <property type="entry name" value="BREX_BrxC"/>
</dbReference>
<dbReference type="NCBIfam" id="NF033441">
    <property type="entry name" value="BREX_BrxC"/>
    <property type="match status" value="1"/>
</dbReference>